<dbReference type="Proteomes" id="UP000794436">
    <property type="component" value="Unassembled WGS sequence"/>
</dbReference>
<reference evidence="2" key="1">
    <citation type="submission" date="2019-03" db="EMBL/GenBank/DDBJ databases">
        <title>Long read genome sequence of the mycoparasitic Pythium oligandrum ATCC 38472 isolated from sugarbeet rhizosphere.</title>
        <authorList>
            <person name="Gaulin E."/>
        </authorList>
    </citation>
    <scope>NUCLEOTIDE SEQUENCE</scope>
    <source>
        <strain evidence="2">ATCC 38472_TT</strain>
    </source>
</reference>
<evidence type="ECO:0000256" key="1">
    <source>
        <dbReference type="SAM" id="SignalP"/>
    </source>
</evidence>
<keyword evidence="3" id="KW-1185">Reference proteome</keyword>
<dbReference type="EMBL" id="SPLM01000074">
    <property type="protein sequence ID" value="TMW62277.1"/>
    <property type="molecule type" value="Genomic_DNA"/>
</dbReference>
<gene>
    <name evidence="2" type="ORF">Poli38472_009770</name>
</gene>
<name>A0A8K1CHL1_PYTOL</name>
<sequence length="311" mass="35326">MALIASAWKLAIITRCDAFRACLSAPEHALVESLDVQQYGCLKAAESEQNGGKESWGTTRDTHLERYKKWKLDDDKIDELTSVREDEGSVLHKVTPLVTDLRFFARGKRGVLYAAETIDQGDPVVVKFAGDPRASTSSAVIAGCWVETEAKWIRVMNRMGIGARLVASGTGWLICERLEGHNIVEFLTETATNATVRWVLREMLCQCFTMDMMGVNKEEMTHPTRHIIVHIARSAPQRWQCTFIDFEKCQYTKKPKNVTQLCQFLSSPRMTGLFERHGITWDVQQLRQRTKQYKQSITAESFGGLMKVFQL</sequence>
<dbReference type="InterPro" id="IPR011009">
    <property type="entry name" value="Kinase-like_dom_sf"/>
</dbReference>
<dbReference type="AlphaFoldDB" id="A0A8K1CHL1"/>
<comment type="caution">
    <text evidence="2">The sequence shown here is derived from an EMBL/GenBank/DDBJ whole genome shotgun (WGS) entry which is preliminary data.</text>
</comment>
<accession>A0A8K1CHL1</accession>
<dbReference type="OrthoDB" id="76533at2759"/>
<keyword evidence="1" id="KW-0732">Signal</keyword>
<evidence type="ECO:0000313" key="3">
    <source>
        <dbReference type="Proteomes" id="UP000794436"/>
    </source>
</evidence>
<feature type="chain" id="PRO_5035454477" evidence="1">
    <location>
        <begin position="19"/>
        <end position="311"/>
    </location>
</feature>
<dbReference type="SUPFAM" id="SSF56112">
    <property type="entry name" value="Protein kinase-like (PK-like)"/>
    <property type="match status" value="1"/>
</dbReference>
<organism evidence="2 3">
    <name type="scientific">Pythium oligandrum</name>
    <name type="common">Mycoparasitic fungus</name>
    <dbReference type="NCBI Taxonomy" id="41045"/>
    <lineage>
        <taxon>Eukaryota</taxon>
        <taxon>Sar</taxon>
        <taxon>Stramenopiles</taxon>
        <taxon>Oomycota</taxon>
        <taxon>Peronosporomycetes</taxon>
        <taxon>Pythiales</taxon>
        <taxon>Pythiaceae</taxon>
        <taxon>Pythium</taxon>
    </lineage>
</organism>
<protein>
    <submittedName>
        <fullName evidence="2">Uncharacterized protein</fullName>
    </submittedName>
</protein>
<feature type="signal peptide" evidence="1">
    <location>
        <begin position="1"/>
        <end position="18"/>
    </location>
</feature>
<evidence type="ECO:0000313" key="2">
    <source>
        <dbReference type="EMBL" id="TMW62277.1"/>
    </source>
</evidence>
<proteinExistence type="predicted"/>